<keyword evidence="1" id="KW-0472">Membrane</keyword>
<evidence type="ECO:0000259" key="2">
    <source>
        <dbReference type="Pfam" id="PF16561"/>
    </source>
</evidence>
<comment type="caution">
    <text evidence="3">The sequence shown here is derived from an EMBL/GenBank/DDBJ whole genome shotgun (WGS) entry which is preliminary data.</text>
</comment>
<proteinExistence type="predicted"/>
<evidence type="ECO:0000256" key="1">
    <source>
        <dbReference type="SAM" id="Phobius"/>
    </source>
</evidence>
<dbReference type="EMBL" id="BART01034880">
    <property type="protein sequence ID" value="GAH08663.1"/>
    <property type="molecule type" value="Genomic_DNA"/>
</dbReference>
<protein>
    <recommendedName>
        <fullName evidence="2">AMP-activated protein kinase glycogen-binding domain-containing protein</fullName>
    </recommendedName>
</protein>
<organism evidence="3">
    <name type="scientific">marine sediment metagenome</name>
    <dbReference type="NCBI Taxonomy" id="412755"/>
    <lineage>
        <taxon>unclassified sequences</taxon>
        <taxon>metagenomes</taxon>
        <taxon>ecological metagenomes</taxon>
    </lineage>
</organism>
<dbReference type="InterPro" id="IPR014756">
    <property type="entry name" value="Ig_E-set"/>
</dbReference>
<dbReference type="CDD" id="cd07184">
    <property type="entry name" value="E_set_Isoamylase_like_N"/>
    <property type="match status" value="1"/>
</dbReference>
<feature type="transmembrane region" description="Helical" evidence="1">
    <location>
        <begin position="47"/>
        <end position="69"/>
    </location>
</feature>
<gene>
    <name evidence="3" type="ORF">S01H4_59467</name>
</gene>
<dbReference type="SUPFAM" id="SSF81296">
    <property type="entry name" value="E set domains"/>
    <property type="match status" value="1"/>
</dbReference>
<keyword evidence="1" id="KW-1133">Transmembrane helix</keyword>
<accession>X1EJ37</accession>
<reference evidence="3" key="1">
    <citation type="journal article" date="2014" name="Front. Microbiol.">
        <title>High frequency of phylogenetically diverse reductive dehalogenase-homologous genes in deep subseafloor sedimentary metagenomes.</title>
        <authorList>
            <person name="Kawai M."/>
            <person name="Futagami T."/>
            <person name="Toyoda A."/>
            <person name="Takaki Y."/>
            <person name="Nishi S."/>
            <person name="Hori S."/>
            <person name="Arai W."/>
            <person name="Tsubouchi T."/>
            <person name="Morono Y."/>
            <person name="Uchiyama I."/>
            <person name="Ito T."/>
            <person name="Fujiyama A."/>
            <person name="Inagaki F."/>
            <person name="Takami H."/>
        </authorList>
    </citation>
    <scope>NUCLEOTIDE SEQUENCE</scope>
    <source>
        <strain evidence="3">Expedition CK06-06</strain>
    </source>
</reference>
<sequence length="173" mass="19504">SLPEVSTSPDFTEKLMSKISQIKEKERERIIPAWQISLKNLWSTPRYRYSLVSILTVAVFCFFAFTFLFHPSVLPGQRETLAQVEVTFTISGIEAKSIAVAGDFNGWNTSTNRLEDPEGDGIWTGKMYLKPGRYEYMLVVDDAKWVTDPNAKVYADDGFGSKNAVLYINDNSG</sequence>
<feature type="non-terminal residue" evidence="3">
    <location>
        <position position="1"/>
    </location>
</feature>
<keyword evidence="1" id="KW-0812">Transmembrane</keyword>
<dbReference type="AlphaFoldDB" id="X1EJ37"/>
<dbReference type="Gene3D" id="2.60.40.10">
    <property type="entry name" value="Immunoglobulins"/>
    <property type="match status" value="1"/>
</dbReference>
<dbReference type="Pfam" id="PF16561">
    <property type="entry name" value="AMPK1_CBM"/>
    <property type="match status" value="1"/>
</dbReference>
<name>X1EJ37_9ZZZZ</name>
<evidence type="ECO:0000313" key="3">
    <source>
        <dbReference type="EMBL" id="GAH08663.1"/>
    </source>
</evidence>
<feature type="domain" description="AMP-activated protein kinase glycogen-binding" evidence="2">
    <location>
        <begin position="86"/>
        <end position="170"/>
    </location>
</feature>
<dbReference type="InterPro" id="IPR032640">
    <property type="entry name" value="AMPK1_CBM"/>
</dbReference>
<dbReference type="InterPro" id="IPR013783">
    <property type="entry name" value="Ig-like_fold"/>
</dbReference>